<dbReference type="STRING" id="109376.A0A0D3CVG6"/>
<dbReference type="eggNOG" id="ENOG502S1XG">
    <property type="taxonomic scope" value="Eukaryota"/>
</dbReference>
<keyword evidence="5" id="KW-1185">Reference proteome</keyword>
<feature type="compositionally biased region" description="Polar residues" evidence="2">
    <location>
        <begin position="247"/>
        <end position="260"/>
    </location>
</feature>
<keyword evidence="1" id="KW-0175">Coiled coil</keyword>
<dbReference type="Proteomes" id="UP000032141">
    <property type="component" value="Chromosome C6"/>
</dbReference>
<reference evidence="4" key="2">
    <citation type="submission" date="2015-03" db="UniProtKB">
        <authorList>
            <consortium name="EnsemblPlants"/>
        </authorList>
    </citation>
    <scope>IDENTIFICATION</scope>
</reference>
<feature type="domain" description="No apical meristem-associated C-terminal" evidence="3">
    <location>
        <begin position="68"/>
        <end position="229"/>
    </location>
</feature>
<evidence type="ECO:0000313" key="5">
    <source>
        <dbReference type="Proteomes" id="UP000032141"/>
    </source>
</evidence>
<dbReference type="PANTHER" id="PTHR45125">
    <property type="entry name" value="F21J9.4-RELATED"/>
    <property type="match status" value="1"/>
</dbReference>
<evidence type="ECO:0000256" key="1">
    <source>
        <dbReference type="SAM" id="Coils"/>
    </source>
</evidence>
<dbReference type="PANTHER" id="PTHR45125:SF3">
    <property type="entry name" value="NO-APICAL-MERISTEM-ASSOCIATED CARBOXY-TERMINAL DOMAIN PROTEIN"/>
    <property type="match status" value="1"/>
</dbReference>
<dbReference type="Gramene" id="Bo6g079820.1">
    <property type="protein sequence ID" value="Bo6g079820.1"/>
    <property type="gene ID" value="Bo6g079820"/>
</dbReference>
<dbReference type="AlphaFoldDB" id="A0A0D3CVG6"/>
<name>A0A0D3CVG6_BRAOL</name>
<accession>A0A0D3CVG6</accession>
<sequence>NEKDGSWSEHTKKFIHCRIQTIEKVTKKLHASIKQCENIRPSGASDEDIFRQAKLMLLDDPKYKGGWKFDHVWSIIKKFEKFKDGDTSTKKVSNSCGFGDTNPELENVTSDSATQESPGLSTFSMNLDDEEDRMGGSSSKKPIGVKQTKLKRKNVDQTSLVINILEEKNKKLSEKLEKTSAQRHQHLEIQNKNYALKKFKKENKILFRDLNSIQDPNVRAYIQSEQNEILVEKNEQQQAQQPSQAATSFGQYFNNLSGSGNDLPDY</sequence>
<feature type="region of interest" description="Disordered" evidence="2">
    <location>
        <begin position="233"/>
        <end position="266"/>
    </location>
</feature>
<evidence type="ECO:0000256" key="2">
    <source>
        <dbReference type="SAM" id="MobiDB-lite"/>
    </source>
</evidence>
<feature type="region of interest" description="Disordered" evidence="2">
    <location>
        <begin position="93"/>
        <end position="148"/>
    </location>
</feature>
<reference evidence="4 5" key="1">
    <citation type="journal article" date="2014" name="Genome Biol.">
        <title>Transcriptome and methylome profiling reveals relics of genome dominance in the mesopolyploid Brassica oleracea.</title>
        <authorList>
            <person name="Parkin I.A."/>
            <person name="Koh C."/>
            <person name="Tang H."/>
            <person name="Robinson S.J."/>
            <person name="Kagale S."/>
            <person name="Clarke W.E."/>
            <person name="Town C.D."/>
            <person name="Nixon J."/>
            <person name="Krishnakumar V."/>
            <person name="Bidwell S.L."/>
            <person name="Denoeud F."/>
            <person name="Belcram H."/>
            <person name="Links M.G."/>
            <person name="Just J."/>
            <person name="Clarke C."/>
            <person name="Bender T."/>
            <person name="Huebert T."/>
            <person name="Mason A.S."/>
            <person name="Pires J.C."/>
            <person name="Barker G."/>
            <person name="Moore J."/>
            <person name="Walley P.G."/>
            <person name="Manoli S."/>
            <person name="Batley J."/>
            <person name="Edwards D."/>
            <person name="Nelson M.N."/>
            <person name="Wang X."/>
            <person name="Paterson A.H."/>
            <person name="King G."/>
            <person name="Bancroft I."/>
            <person name="Chalhoub B."/>
            <person name="Sharpe A.G."/>
        </authorList>
    </citation>
    <scope>NUCLEOTIDE SEQUENCE</scope>
    <source>
        <strain evidence="4 5">cv. TO1000</strain>
    </source>
</reference>
<dbReference type="OMA" id="ENFESHK"/>
<evidence type="ECO:0000313" key="4">
    <source>
        <dbReference type="EnsemblPlants" id="Bo6g079820.1"/>
    </source>
</evidence>
<evidence type="ECO:0000259" key="3">
    <source>
        <dbReference type="Pfam" id="PF14303"/>
    </source>
</evidence>
<feature type="coiled-coil region" evidence="1">
    <location>
        <begin position="155"/>
        <end position="182"/>
    </location>
</feature>
<dbReference type="EnsemblPlants" id="Bo6g079820.1">
    <property type="protein sequence ID" value="Bo6g079820.1"/>
    <property type="gene ID" value="Bo6g079820"/>
</dbReference>
<feature type="compositionally biased region" description="Polar residues" evidence="2">
    <location>
        <begin position="107"/>
        <end position="125"/>
    </location>
</feature>
<dbReference type="HOGENOM" id="CLU_091564_0_0_1"/>
<proteinExistence type="predicted"/>
<protein>
    <recommendedName>
        <fullName evidence="3">No apical meristem-associated C-terminal domain-containing protein</fullName>
    </recommendedName>
</protein>
<dbReference type="Pfam" id="PF14303">
    <property type="entry name" value="NAM-associated"/>
    <property type="match status" value="1"/>
</dbReference>
<feature type="compositionally biased region" description="Low complexity" evidence="2">
    <location>
        <begin position="236"/>
        <end position="246"/>
    </location>
</feature>
<dbReference type="InterPro" id="IPR029466">
    <property type="entry name" value="NAM-associated_C"/>
</dbReference>
<organism evidence="4 5">
    <name type="scientific">Brassica oleracea var. oleracea</name>
    <dbReference type="NCBI Taxonomy" id="109376"/>
    <lineage>
        <taxon>Eukaryota</taxon>
        <taxon>Viridiplantae</taxon>
        <taxon>Streptophyta</taxon>
        <taxon>Embryophyta</taxon>
        <taxon>Tracheophyta</taxon>
        <taxon>Spermatophyta</taxon>
        <taxon>Magnoliopsida</taxon>
        <taxon>eudicotyledons</taxon>
        <taxon>Gunneridae</taxon>
        <taxon>Pentapetalae</taxon>
        <taxon>rosids</taxon>
        <taxon>malvids</taxon>
        <taxon>Brassicales</taxon>
        <taxon>Brassicaceae</taxon>
        <taxon>Brassiceae</taxon>
        <taxon>Brassica</taxon>
    </lineage>
</organism>